<dbReference type="EMBL" id="JBHSBD010000046">
    <property type="protein sequence ID" value="MFC3968507.1"/>
    <property type="molecule type" value="Genomic_DNA"/>
</dbReference>
<evidence type="ECO:0000313" key="2">
    <source>
        <dbReference type="Proteomes" id="UP001595697"/>
    </source>
</evidence>
<sequence length="576" mass="62724">MAMAATRIEMSFPQEASSYAARLEEARKRIEQRFLDGGAVLLSILDVLNKMISSLDVLTGSLDEGTANATMGELKATVSRLSSLTEGETKRQIGFQEIAEAERSLRPHISRMQETLRYLRTFAVTAKITGAGIPDFAGFAEEILERIQEGSEQVNGLSQKLGELGSGLGPMMSKGSATLDRYSQTIPAIVSGLGRGIDQISAHRHELNQRAEQVKAIARGIQNKLASTLSAMQVGDITRQRVEHCQSSFSILEDYLQSAEAASLNSNDHEALRAIIRQLVAAQLHQTRQDFERDTARIVETMSSFREELGQITAIQREMVGDGDERSNGSLRDLETGIGQARSAVTEIEAVADDASRMTRRTLATVEVLLKDIGIVRVVRGDIHYMALNTNLRCGKIGEEGKAINVVTAELRIFAGHLDEAAEQILEQLKVLEGAAKRLLTDTPEDAGEDCLDERLRRALESIHAVGQAMEDDLAKLAKEGTSGVAEMNAALQRLDFRADLGEILHRCEEELHTGSPQSVDVSGLQAALDVIGSRINRIYTMASERELHAAILGTAAPEQAPLTVLSDDDLDAALF</sequence>
<dbReference type="SUPFAM" id="SSF58104">
    <property type="entry name" value="Methyl-accepting chemotaxis protein (MCP) signaling domain"/>
    <property type="match status" value="1"/>
</dbReference>
<dbReference type="Gene3D" id="1.10.287.950">
    <property type="entry name" value="Methyl-accepting chemotaxis protein"/>
    <property type="match status" value="1"/>
</dbReference>
<dbReference type="Proteomes" id="UP001595697">
    <property type="component" value="Unassembled WGS sequence"/>
</dbReference>
<name>A0ABV8E9R7_9HYPH</name>
<keyword evidence="2" id="KW-1185">Reference proteome</keyword>
<evidence type="ECO:0000313" key="1">
    <source>
        <dbReference type="EMBL" id="MFC3968507.1"/>
    </source>
</evidence>
<dbReference type="RefSeq" id="WP_247261669.1">
    <property type="nucleotide sequence ID" value="NZ_JALJQZ010000025.1"/>
</dbReference>
<proteinExistence type="predicted"/>
<comment type="caution">
    <text evidence="1">The sequence shown here is derived from an EMBL/GenBank/DDBJ whole genome shotgun (WGS) entry which is preliminary data.</text>
</comment>
<accession>A0ABV8E9R7</accession>
<protein>
    <submittedName>
        <fullName evidence="1">Chemotaxis protein</fullName>
    </submittedName>
</protein>
<organism evidence="1 2">
    <name type="scientific">Rhizobium lemnae</name>
    <dbReference type="NCBI Taxonomy" id="1214924"/>
    <lineage>
        <taxon>Bacteria</taxon>
        <taxon>Pseudomonadati</taxon>
        <taxon>Pseudomonadota</taxon>
        <taxon>Alphaproteobacteria</taxon>
        <taxon>Hyphomicrobiales</taxon>
        <taxon>Rhizobiaceae</taxon>
        <taxon>Rhizobium/Agrobacterium group</taxon>
        <taxon>Rhizobium</taxon>
    </lineage>
</organism>
<gene>
    <name evidence="1" type="ORF">ACFOVS_10280</name>
</gene>
<dbReference type="SUPFAM" id="SSF75708">
    <property type="entry name" value="Chemotaxis phosphatase CheZ"/>
    <property type="match status" value="1"/>
</dbReference>
<reference evidence="2" key="1">
    <citation type="journal article" date="2019" name="Int. J. Syst. Evol. Microbiol.">
        <title>The Global Catalogue of Microorganisms (GCM) 10K type strain sequencing project: providing services to taxonomists for standard genome sequencing and annotation.</title>
        <authorList>
            <consortium name="The Broad Institute Genomics Platform"/>
            <consortium name="The Broad Institute Genome Sequencing Center for Infectious Disease"/>
            <person name="Wu L."/>
            <person name="Ma J."/>
        </authorList>
    </citation>
    <scope>NUCLEOTIDE SEQUENCE [LARGE SCALE GENOMIC DNA]</scope>
    <source>
        <strain evidence="2">TBRC 5781</strain>
    </source>
</reference>